<gene>
    <name evidence="1" type="ORF">FD16_GL000508</name>
</gene>
<dbReference type="AlphaFoldDB" id="A0A0R1WCA4"/>
<name>A0A0R1WCA4_9LACO</name>
<comment type="caution">
    <text evidence="1">The sequence shown here is derived from an EMBL/GenBank/DDBJ whole genome shotgun (WGS) entry which is preliminary data.</text>
</comment>
<reference evidence="1 2" key="1">
    <citation type="journal article" date="2015" name="Genome Announc.">
        <title>Expanding the biotechnology potential of lactobacilli through comparative genomics of 213 strains and associated genera.</title>
        <authorList>
            <person name="Sun Z."/>
            <person name="Harris H.M."/>
            <person name="McCann A."/>
            <person name="Guo C."/>
            <person name="Argimon S."/>
            <person name="Zhang W."/>
            <person name="Yang X."/>
            <person name="Jeffery I.B."/>
            <person name="Cooney J.C."/>
            <person name="Kagawa T.F."/>
            <person name="Liu W."/>
            <person name="Song Y."/>
            <person name="Salvetti E."/>
            <person name="Wrobel A."/>
            <person name="Rasinkangas P."/>
            <person name="Parkhill J."/>
            <person name="Rea M.C."/>
            <person name="O'Sullivan O."/>
            <person name="Ritari J."/>
            <person name="Douillard F.P."/>
            <person name="Paul Ross R."/>
            <person name="Yang R."/>
            <person name="Briner A.E."/>
            <person name="Felis G.E."/>
            <person name="de Vos W.M."/>
            <person name="Barrangou R."/>
            <person name="Klaenhammer T.R."/>
            <person name="Caufield P.W."/>
            <person name="Cui Y."/>
            <person name="Zhang H."/>
            <person name="O'Toole P.W."/>
        </authorList>
    </citation>
    <scope>NUCLEOTIDE SEQUENCE [LARGE SCALE GENOMIC DNA]</scope>
    <source>
        <strain evidence="1 2">DSM 5007</strain>
    </source>
</reference>
<dbReference type="EMBL" id="AZGF01000014">
    <property type="protein sequence ID" value="KRM11836.1"/>
    <property type="molecule type" value="Genomic_DNA"/>
</dbReference>
<keyword evidence="2" id="KW-1185">Reference proteome</keyword>
<accession>A0A0R1WCA4</accession>
<evidence type="ECO:0000313" key="1">
    <source>
        <dbReference type="EMBL" id="KRM11836.1"/>
    </source>
</evidence>
<sequence>MVANCGNCANSPRQRRINALIKLNRDSKVNYVETHNKLRQNHRDYCIWYDEKAEAFMVQLDFQGKTVFYGKFSSERQAAFALQRVQQKYSCLTTAANRESLD</sequence>
<dbReference type="Proteomes" id="UP000051820">
    <property type="component" value="Unassembled WGS sequence"/>
</dbReference>
<organism evidence="1 2">
    <name type="scientific">Paucilactobacillus suebicus DSM 5007 = KCTC 3549</name>
    <dbReference type="NCBI Taxonomy" id="1423807"/>
    <lineage>
        <taxon>Bacteria</taxon>
        <taxon>Bacillati</taxon>
        <taxon>Bacillota</taxon>
        <taxon>Bacilli</taxon>
        <taxon>Lactobacillales</taxon>
        <taxon>Lactobacillaceae</taxon>
        <taxon>Paucilactobacillus</taxon>
    </lineage>
</organism>
<dbReference type="PATRIC" id="fig|1423807.3.peg.516"/>
<protein>
    <submittedName>
        <fullName evidence="1">Uncharacterized protein</fullName>
    </submittedName>
</protein>
<proteinExistence type="predicted"/>
<evidence type="ECO:0000313" key="2">
    <source>
        <dbReference type="Proteomes" id="UP000051820"/>
    </source>
</evidence>